<name>A0A3N4RZB9_9ACTN</name>
<protein>
    <submittedName>
        <fullName evidence="2">Uncharacterized protein</fullName>
    </submittedName>
</protein>
<feature type="compositionally biased region" description="Pro residues" evidence="1">
    <location>
        <begin position="74"/>
        <end position="90"/>
    </location>
</feature>
<reference evidence="2 3" key="1">
    <citation type="submission" date="2018-11" db="EMBL/GenBank/DDBJ databases">
        <title>Sequencing the genomes of 1000 actinobacteria strains.</title>
        <authorList>
            <person name="Klenk H.-P."/>
        </authorList>
    </citation>
    <scope>NUCLEOTIDE SEQUENCE [LARGE SCALE GENOMIC DNA]</scope>
    <source>
        <strain evidence="2 3">DSM 44781</strain>
    </source>
</reference>
<accession>A0A3N4RZB9</accession>
<keyword evidence="3" id="KW-1185">Reference proteome</keyword>
<feature type="region of interest" description="Disordered" evidence="1">
    <location>
        <begin position="1"/>
        <end position="27"/>
    </location>
</feature>
<gene>
    <name evidence="2" type="ORF">EDD38_0355</name>
</gene>
<feature type="region of interest" description="Disordered" evidence="1">
    <location>
        <begin position="68"/>
        <end position="214"/>
    </location>
</feature>
<evidence type="ECO:0000313" key="3">
    <source>
        <dbReference type="Proteomes" id="UP000266906"/>
    </source>
</evidence>
<dbReference type="EMBL" id="RKQG01000001">
    <property type="protein sequence ID" value="RPE32110.1"/>
    <property type="molecule type" value="Genomic_DNA"/>
</dbReference>
<evidence type="ECO:0000313" key="2">
    <source>
        <dbReference type="EMBL" id="RPE32110.1"/>
    </source>
</evidence>
<feature type="compositionally biased region" description="Pro residues" evidence="1">
    <location>
        <begin position="148"/>
        <end position="165"/>
    </location>
</feature>
<dbReference type="Proteomes" id="UP000266906">
    <property type="component" value="Unassembled WGS sequence"/>
</dbReference>
<organism evidence="2 3">
    <name type="scientific">Kitasatospora cineracea</name>
    <dbReference type="NCBI Taxonomy" id="88074"/>
    <lineage>
        <taxon>Bacteria</taxon>
        <taxon>Bacillati</taxon>
        <taxon>Actinomycetota</taxon>
        <taxon>Actinomycetes</taxon>
        <taxon>Kitasatosporales</taxon>
        <taxon>Streptomycetaceae</taxon>
        <taxon>Kitasatospora</taxon>
    </lineage>
</organism>
<evidence type="ECO:0000256" key="1">
    <source>
        <dbReference type="SAM" id="MobiDB-lite"/>
    </source>
</evidence>
<sequence>MALREHSRPVPAGRSGRHGRPGPFGGRLRLPTIRFSGAAMAMSTVVGISLATTWLLNEQQQQVGRRIGVTVGGPPVPSPDATPAESPAPAPGSTLQAAPATAGGAPATPTGRPSDRPGTGTAGTPGTARPTAATASAPPLRLAEDTATPPPAAPSPSSTPAPAASPSPSATRPAPLAPGPSASPSPTAKPSPTGTAALPGTLHGTARVDALGPTGTRHTLRLDLDEAMTALQVEFRLNRPAALPGSTPATDLPGAVVTVALERDTLVYRFTTPADLPLRPGGYTFTMTGATAQPGTAPAAPETWTASAFALPTSRALAARGTF</sequence>
<feature type="compositionally biased region" description="Pro residues" evidence="1">
    <location>
        <begin position="175"/>
        <end position="189"/>
    </location>
</feature>
<proteinExistence type="predicted"/>
<comment type="caution">
    <text evidence="2">The sequence shown here is derived from an EMBL/GenBank/DDBJ whole genome shotgun (WGS) entry which is preliminary data.</text>
</comment>
<dbReference type="AlphaFoldDB" id="A0A3N4RZB9"/>
<feature type="compositionally biased region" description="Low complexity" evidence="1">
    <location>
        <begin position="97"/>
        <end position="139"/>
    </location>
</feature>
<dbReference type="RefSeq" id="WP_123817142.1">
    <property type="nucleotide sequence ID" value="NZ_RKQG01000001.1"/>
</dbReference>